<dbReference type="Pfam" id="PF08220">
    <property type="entry name" value="HTH_DeoR"/>
    <property type="match status" value="1"/>
</dbReference>
<organism evidence="5 6">
    <name type="scientific">Neorhizobium alkalisoli</name>
    <dbReference type="NCBI Taxonomy" id="528178"/>
    <lineage>
        <taxon>Bacteria</taxon>
        <taxon>Pseudomonadati</taxon>
        <taxon>Pseudomonadota</taxon>
        <taxon>Alphaproteobacteria</taxon>
        <taxon>Hyphomicrobiales</taxon>
        <taxon>Rhizobiaceae</taxon>
        <taxon>Rhizobium/Agrobacterium group</taxon>
        <taxon>Neorhizobium</taxon>
    </lineage>
</organism>
<proteinExistence type="predicted"/>
<sequence>MSATSLADEFDVSEDAIRRDLRALAAEGKCRRVYGGAVPLLASARPMALRVSEGSVRKSQLAQAAAKTIKPGELVFLDSGSTNLAMVDCLAPELGLTVATNSLDIAAALARREDIELILIGGAFNRHVGGSVDASAIAAVSLLNIDRCFIGACAVSGATGINVHDHADAIFKRAVLQNSATCSVLATSEKFQERAPYRIATPSQIETLFVESDLPANEAEKLTQAGFNLVRAAPASTTN</sequence>
<dbReference type="Gene3D" id="3.40.50.1360">
    <property type="match status" value="1"/>
</dbReference>
<dbReference type="InterPro" id="IPR050313">
    <property type="entry name" value="Carb_Metab_HTH_regulators"/>
</dbReference>
<dbReference type="EMBL" id="VIWP01000003">
    <property type="protein sequence ID" value="TWF54700.1"/>
    <property type="molecule type" value="Genomic_DNA"/>
</dbReference>
<evidence type="ECO:0000256" key="1">
    <source>
        <dbReference type="ARBA" id="ARBA00022491"/>
    </source>
</evidence>
<dbReference type="GO" id="GO:0003700">
    <property type="term" value="F:DNA-binding transcription factor activity"/>
    <property type="evidence" value="ECO:0007669"/>
    <property type="project" value="InterPro"/>
</dbReference>
<dbReference type="InterPro" id="IPR036390">
    <property type="entry name" value="WH_DNA-bd_sf"/>
</dbReference>
<evidence type="ECO:0000256" key="3">
    <source>
        <dbReference type="ARBA" id="ARBA00023163"/>
    </source>
</evidence>
<evidence type="ECO:0000313" key="5">
    <source>
        <dbReference type="EMBL" id="TWF54700.1"/>
    </source>
</evidence>
<keyword evidence="2" id="KW-0805">Transcription regulation</keyword>
<feature type="domain" description="HTH deoR-type" evidence="4">
    <location>
        <begin position="1"/>
        <end position="39"/>
    </location>
</feature>
<dbReference type="InterPro" id="IPR037171">
    <property type="entry name" value="NagB/RpiA_transferase-like"/>
</dbReference>
<gene>
    <name evidence="5" type="ORF">FHW37_103570</name>
</gene>
<evidence type="ECO:0000313" key="6">
    <source>
        <dbReference type="Proteomes" id="UP000320653"/>
    </source>
</evidence>
<dbReference type="Pfam" id="PF00455">
    <property type="entry name" value="DeoRC"/>
    <property type="match status" value="1"/>
</dbReference>
<reference evidence="5 6" key="1">
    <citation type="submission" date="2019-06" db="EMBL/GenBank/DDBJ databases">
        <title>Sorghum-associated microbial communities from plants grown in Nebraska, USA.</title>
        <authorList>
            <person name="Schachtman D."/>
        </authorList>
    </citation>
    <scope>NUCLEOTIDE SEQUENCE [LARGE SCALE GENOMIC DNA]</scope>
    <source>
        <strain evidence="5 6">1225</strain>
    </source>
</reference>
<keyword evidence="3" id="KW-0804">Transcription</keyword>
<accession>A0A561QWF3</accession>
<dbReference type="PANTHER" id="PTHR30363">
    <property type="entry name" value="HTH-TYPE TRANSCRIPTIONAL REGULATOR SRLR-RELATED"/>
    <property type="match status" value="1"/>
</dbReference>
<keyword evidence="6" id="KW-1185">Reference proteome</keyword>
<name>A0A561QWF3_9HYPH</name>
<dbReference type="InterPro" id="IPR014036">
    <property type="entry name" value="DeoR-like_C"/>
</dbReference>
<dbReference type="AlphaFoldDB" id="A0A561QWF3"/>
<keyword evidence="1" id="KW-0678">Repressor</keyword>
<dbReference type="PROSITE" id="PS51000">
    <property type="entry name" value="HTH_DEOR_2"/>
    <property type="match status" value="1"/>
</dbReference>
<comment type="caution">
    <text evidence="5">The sequence shown here is derived from an EMBL/GenBank/DDBJ whole genome shotgun (WGS) entry which is preliminary data.</text>
</comment>
<dbReference type="Proteomes" id="UP000320653">
    <property type="component" value="Unassembled WGS sequence"/>
</dbReference>
<protein>
    <submittedName>
        <fullName evidence="5">DeoR family transcriptional regulator</fullName>
    </submittedName>
</protein>
<evidence type="ECO:0000256" key="2">
    <source>
        <dbReference type="ARBA" id="ARBA00023015"/>
    </source>
</evidence>
<dbReference type="SUPFAM" id="SSF100950">
    <property type="entry name" value="NagB/RpiA/CoA transferase-like"/>
    <property type="match status" value="1"/>
</dbReference>
<dbReference type="SMART" id="SM00420">
    <property type="entry name" value="HTH_DEOR"/>
    <property type="match status" value="1"/>
</dbReference>
<dbReference type="PANTHER" id="PTHR30363:SF4">
    <property type="entry name" value="GLYCEROL-3-PHOSPHATE REGULON REPRESSOR"/>
    <property type="match status" value="1"/>
</dbReference>
<dbReference type="SMART" id="SM01134">
    <property type="entry name" value="DeoRC"/>
    <property type="match status" value="1"/>
</dbReference>
<dbReference type="InterPro" id="IPR001034">
    <property type="entry name" value="DeoR_HTH"/>
</dbReference>
<dbReference type="SUPFAM" id="SSF46785">
    <property type="entry name" value="Winged helix' DNA-binding domain"/>
    <property type="match status" value="1"/>
</dbReference>
<evidence type="ECO:0000259" key="4">
    <source>
        <dbReference type="PROSITE" id="PS51000"/>
    </source>
</evidence>
<dbReference type="PRINTS" id="PR00037">
    <property type="entry name" value="HTHLACR"/>
</dbReference>